<evidence type="ECO:0000313" key="3">
    <source>
        <dbReference type="EMBL" id="AGH16404.1"/>
    </source>
</evidence>
<dbReference type="InterPro" id="IPR022935">
    <property type="entry name" value="ClpS"/>
</dbReference>
<gene>
    <name evidence="1" type="primary">clpS</name>
    <name evidence="3" type="ORF">WSI_00145</name>
</gene>
<dbReference type="PANTHER" id="PTHR33473">
    <property type="entry name" value="ATP-DEPENDENT CLP PROTEASE ADAPTER PROTEIN CLPS1, CHLOROPLASTIC"/>
    <property type="match status" value="1"/>
</dbReference>
<organism evidence="3 4">
    <name type="scientific">Candidatus Liberibacter asiaticus str. gxpsy</name>
    <dbReference type="NCBI Taxonomy" id="1174529"/>
    <lineage>
        <taxon>Bacteria</taxon>
        <taxon>Pseudomonadati</taxon>
        <taxon>Pseudomonadota</taxon>
        <taxon>Alphaproteobacteria</taxon>
        <taxon>Hyphomicrobiales</taxon>
        <taxon>Rhizobiaceae</taxon>
        <taxon>Liberibacter</taxon>
    </lineage>
</organism>
<evidence type="ECO:0000259" key="2">
    <source>
        <dbReference type="Pfam" id="PF02617"/>
    </source>
</evidence>
<keyword evidence="4" id="KW-1185">Reference proteome</keyword>
<dbReference type="GO" id="GO:0006508">
    <property type="term" value="P:proteolysis"/>
    <property type="evidence" value="ECO:0007669"/>
    <property type="project" value="UniProtKB-KW"/>
</dbReference>
<feature type="domain" description="Adaptor protein ClpS core" evidence="2">
    <location>
        <begin position="57"/>
        <end position="133"/>
    </location>
</feature>
<dbReference type="GO" id="GO:0008233">
    <property type="term" value="F:peptidase activity"/>
    <property type="evidence" value="ECO:0007669"/>
    <property type="project" value="UniProtKB-KW"/>
</dbReference>
<dbReference type="PANTHER" id="PTHR33473:SF19">
    <property type="entry name" value="ATP-DEPENDENT CLP PROTEASE ADAPTER PROTEIN CLPS"/>
    <property type="match status" value="1"/>
</dbReference>
<reference evidence="3 4" key="1">
    <citation type="journal article" date="2013" name="Genome Announc.">
        <title>Complete Genome Sequence of a Chinese Strain of 'Candidatus Liberibacter asiaticus'.</title>
        <authorList>
            <person name="Lin H."/>
            <person name="Han C.S."/>
            <person name="Liu B."/>
            <person name="Lou B."/>
            <person name="Bai X."/>
            <person name="Deng C."/>
            <person name="Civerolo E.L."/>
            <person name="Gupta G."/>
        </authorList>
    </citation>
    <scope>NUCLEOTIDE SEQUENCE [LARGE SCALE GENOMIC DNA]</scope>
    <source>
        <strain evidence="4">gxpsy</strain>
    </source>
</reference>
<dbReference type="RefSeq" id="WP_012778384.1">
    <property type="nucleotide sequence ID" value="NC_020549.1"/>
</dbReference>
<sequence>MYLFDDGSMYHRVKRDGILALMSFIFMADSRMNKKGIAEFDNCLDSEVRFSSKVRVPKLYRVLLVNDNYTPMEFVIHVLQNFFYKDHETAKCIMLKVHHQGIGECGVYAYEIAEMKVNQVMNYSRQHQYPLQCIMEQK</sequence>
<keyword evidence="3" id="KW-0645">Protease</keyword>
<accession>A0ABM5NEJ2</accession>
<dbReference type="GeneID" id="93076408"/>
<protein>
    <recommendedName>
        <fullName evidence="1">ATP-dependent Clp protease adapter protein ClpS</fullName>
    </recommendedName>
</protein>
<comment type="subunit">
    <text evidence="1">Binds to the N-terminal domain of the chaperone ClpA.</text>
</comment>
<keyword evidence="3" id="KW-0378">Hydrolase</keyword>
<dbReference type="NCBIfam" id="NF000672">
    <property type="entry name" value="PRK00033.1-5"/>
    <property type="match status" value="1"/>
</dbReference>
<dbReference type="InterPro" id="IPR014719">
    <property type="entry name" value="Ribosomal_bL12_C/ClpS-like"/>
</dbReference>
<dbReference type="InterPro" id="IPR003769">
    <property type="entry name" value="ClpS_core"/>
</dbReference>
<evidence type="ECO:0000313" key="4">
    <source>
        <dbReference type="Proteomes" id="UP000011820"/>
    </source>
</evidence>
<proteinExistence type="inferred from homology"/>
<dbReference type="Gene3D" id="3.30.1390.10">
    <property type="match status" value="1"/>
</dbReference>
<comment type="similarity">
    <text evidence="1">Belongs to the ClpS family.</text>
</comment>
<dbReference type="Proteomes" id="UP000011820">
    <property type="component" value="Chromosome"/>
</dbReference>
<dbReference type="HAMAP" id="MF_00302">
    <property type="entry name" value="ClpS"/>
    <property type="match status" value="1"/>
</dbReference>
<dbReference type="EMBL" id="CP004005">
    <property type="protein sequence ID" value="AGH16404.1"/>
    <property type="molecule type" value="Genomic_DNA"/>
</dbReference>
<comment type="function">
    <text evidence="1">Involved in the modulation of the specificity of the ClpAP-mediated ATP-dependent protein degradation.</text>
</comment>
<dbReference type="SUPFAM" id="SSF54736">
    <property type="entry name" value="ClpS-like"/>
    <property type="match status" value="1"/>
</dbReference>
<evidence type="ECO:0000256" key="1">
    <source>
        <dbReference type="HAMAP-Rule" id="MF_00302"/>
    </source>
</evidence>
<dbReference type="Pfam" id="PF02617">
    <property type="entry name" value="ClpS"/>
    <property type="match status" value="1"/>
</dbReference>
<name>A0ABM5NEJ2_LIBAS</name>